<dbReference type="SUPFAM" id="SSF74924">
    <property type="entry name" value="Cap-Gly domain"/>
    <property type="match status" value="1"/>
</dbReference>
<feature type="domain" description="CAP-Gly" evidence="1">
    <location>
        <begin position="29"/>
        <end position="73"/>
    </location>
</feature>
<evidence type="ECO:0000313" key="3">
    <source>
        <dbReference type="Proteomes" id="UP000823405"/>
    </source>
</evidence>
<accession>A0A9P6QQV3</accession>
<dbReference type="EMBL" id="JAAAIN010002870">
    <property type="protein sequence ID" value="KAG0289385.1"/>
    <property type="molecule type" value="Genomic_DNA"/>
</dbReference>
<dbReference type="PANTHER" id="PTHR18916">
    <property type="entry name" value="DYNACTIN 1-RELATED MICROTUBULE-BINDING"/>
    <property type="match status" value="1"/>
</dbReference>
<dbReference type="Gene3D" id="3.80.10.10">
    <property type="entry name" value="Ribonuclease Inhibitor"/>
    <property type="match status" value="1"/>
</dbReference>
<proteinExistence type="predicted"/>
<dbReference type="Proteomes" id="UP000823405">
    <property type="component" value="Unassembled WGS sequence"/>
</dbReference>
<comment type="caution">
    <text evidence="2">The sequence shown here is derived from an EMBL/GenBank/DDBJ whole genome shotgun (WGS) entry which is preliminary data.</text>
</comment>
<evidence type="ECO:0000259" key="1">
    <source>
        <dbReference type="PROSITE" id="PS50245"/>
    </source>
</evidence>
<dbReference type="Pfam" id="PF01302">
    <property type="entry name" value="CAP_GLY"/>
    <property type="match status" value="1"/>
</dbReference>
<gene>
    <name evidence="2" type="ORF">BGZ97_006478</name>
</gene>
<dbReference type="InterPro" id="IPR032675">
    <property type="entry name" value="LRR_dom_sf"/>
</dbReference>
<dbReference type="PROSITE" id="PS50245">
    <property type="entry name" value="CAP_GLY_2"/>
    <property type="match status" value="1"/>
</dbReference>
<protein>
    <recommendedName>
        <fullName evidence="1">CAP-Gly domain-containing protein</fullName>
    </recommendedName>
</protein>
<keyword evidence="3" id="KW-1185">Reference proteome</keyword>
<dbReference type="InterPro" id="IPR036859">
    <property type="entry name" value="CAP-Gly_dom_sf"/>
</dbReference>
<evidence type="ECO:0000313" key="2">
    <source>
        <dbReference type="EMBL" id="KAG0289385.1"/>
    </source>
</evidence>
<dbReference type="Gene3D" id="2.30.30.190">
    <property type="entry name" value="CAP Gly-rich-like domain"/>
    <property type="match status" value="1"/>
</dbReference>
<dbReference type="SMART" id="SM01052">
    <property type="entry name" value="CAP_GLY"/>
    <property type="match status" value="1"/>
</dbReference>
<dbReference type="OrthoDB" id="2435087at2759"/>
<organism evidence="2 3">
    <name type="scientific">Linnemannia gamsii</name>
    <dbReference type="NCBI Taxonomy" id="64522"/>
    <lineage>
        <taxon>Eukaryota</taxon>
        <taxon>Fungi</taxon>
        <taxon>Fungi incertae sedis</taxon>
        <taxon>Mucoromycota</taxon>
        <taxon>Mortierellomycotina</taxon>
        <taxon>Mortierellomycetes</taxon>
        <taxon>Mortierellales</taxon>
        <taxon>Mortierellaceae</taxon>
        <taxon>Linnemannia</taxon>
    </lineage>
</organism>
<sequence>MVIKQDPPKLELGQRIELEYYRGTVRFLGAIPSTKGEWIGVEWDTDDRGKHSGEHNGIQYFTCKIPGTGSFTRPSPNIQVGQSLLEILKERYVDDELTAEDLYLGETNVKVDVYDFERVKKKNSQLHLMQIVGLANTNVSSAANFEETQKACPEIQDLDLSSTLITSWQDLADIVAPLSKLTVLRIK</sequence>
<dbReference type="InterPro" id="IPR000938">
    <property type="entry name" value="CAP-Gly_domain"/>
</dbReference>
<reference evidence="2" key="1">
    <citation type="journal article" date="2020" name="Fungal Divers.">
        <title>Resolving the Mortierellaceae phylogeny through synthesis of multi-gene phylogenetics and phylogenomics.</title>
        <authorList>
            <person name="Vandepol N."/>
            <person name="Liber J."/>
            <person name="Desiro A."/>
            <person name="Na H."/>
            <person name="Kennedy M."/>
            <person name="Barry K."/>
            <person name="Grigoriev I.V."/>
            <person name="Miller A.N."/>
            <person name="O'Donnell K."/>
            <person name="Stajich J.E."/>
            <person name="Bonito G."/>
        </authorList>
    </citation>
    <scope>NUCLEOTIDE SEQUENCE</scope>
    <source>
        <strain evidence="2">NVP60</strain>
    </source>
</reference>
<name>A0A9P6QQV3_9FUNG</name>
<dbReference type="AlphaFoldDB" id="A0A9P6QQV3"/>